<evidence type="ECO:0000256" key="15">
    <source>
        <dbReference type="ARBA" id="ARBA00030769"/>
    </source>
</evidence>
<dbReference type="Gene3D" id="3.40.630.30">
    <property type="match status" value="1"/>
</dbReference>
<keyword evidence="9" id="KW-0819">tRNA processing</keyword>
<dbReference type="NCBIfam" id="TIGR01211">
    <property type="entry name" value="ELP3"/>
    <property type="match status" value="1"/>
</dbReference>
<feature type="compositionally biased region" description="Pro residues" evidence="18">
    <location>
        <begin position="1070"/>
        <end position="1079"/>
    </location>
</feature>
<dbReference type="UniPathway" id="UPA00988"/>
<dbReference type="SFLD" id="SFLDF00344">
    <property type="entry name" value="ELP3-like"/>
    <property type="match status" value="1"/>
</dbReference>
<evidence type="ECO:0000256" key="5">
    <source>
        <dbReference type="ARBA" id="ARBA00022485"/>
    </source>
</evidence>
<dbReference type="InterPro" id="IPR032432">
    <property type="entry name" value="Radical_SAM_C"/>
</dbReference>
<keyword evidence="14" id="KW-0012">Acyltransferase</keyword>
<evidence type="ECO:0000256" key="16">
    <source>
        <dbReference type="ARBA" id="ARBA00044771"/>
    </source>
</evidence>
<dbReference type="GO" id="GO:0002926">
    <property type="term" value="P:tRNA wobble base 5-methoxycarbonylmethyl-2-thiouridinylation"/>
    <property type="evidence" value="ECO:0007669"/>
    <property type="project" value="TreeGrafter"/>
</dbReference>
<keyword evidence="6" id="KW-0820">tRNA-binding</keyword>
<keyword evidence="22" id="KW-1185">Reference proteome</keyword>
<dbReference type="InterPro" id="IPR000182">
    <property type="entry name" value="GNAT_dom"/>
</dbReference>
<dbReference type="InterPro" id="IPR034687">
    <property type="entry name" value="ELP3-like"/>
</dbReference>
<keyword evidence="7" id="KW-0808">Transferase</keyword>
<proteinExistence type="inferred from homology"/>
<dbReference type="STRING" id="4829.A0A163JXW6"/>
<dbReference type="GO" id="GO:0000049">
    <property type="term" value="F:tRNA binding"/>
    <property type="evidence" value="ECO:0007669"/>
    <property type="project" value="UniProtKB-KW"/>
</dbReference>
<keyword evidence="13" id="KW-0411">Iron-sulfur</keyword>
<organism evidence="21">
    <name type="scientific">Absidia glauca</name>
    <name type="common">Pin mould</name>
    <dbReference type="NCBI Taxonomy" id="4829"/>
    <lineage>
        <taxon>Eukaryota</taxon>
        <taxon>Fungi</taxon>
        <taxon>Fungi incertae sedis</taxon>
        <taxon>Mucoromycota</taxon>
        <taxon>Mucoromycotina</taxon>
        <taxon>Mucoromycetes</taxon>
        <taxon>Mucorales</taxon>
        <taxon>Cunninghamellaceae</taxon>
        <taxon>Absidia</taxon>
    </lineage>
</organism>
<dbReference type="AlphaFoldDB" id="A0A163JXW6"/>
<dbReference type="PANTHER" id="PTHR11135:SF0">
    <property type="entry name" value="ELONGATOR COMPLEX PROTEIN 3"/>
    <property type="match status" value="1"/>
</dbReference>
<dbReference type="SFLD" id="SFLDG01086">
    <property type="entry name" value="elongater_protein-like"/>
    <property type="match status" value="1"/>
</dbReference>
<dbReference type="PANTHER" id="PTHR11135">
    <property type="entry name" value="HISTONE ACETYLTRANSFERASE-RELATED"/>
    <property type="match status" value="1"/>
</dbReference>
<evidence type="ECO:0000256" key="1">
    <source>
        <dbReference type="ARBA" id="ARBA00001966"/>
    </source>
</evidence>
<evidence type="ECO:0000256" key="11">
    <source>
        <dbReference type="ARBA" id="ARBA00022884"/>
    </source>
</evidence>
<dbReference type="SUPFAM" id="SSF102114">
    <property type="entry name" value="Radical SAM enzymes"/>
    <property type="match status" value="1"/>
</dbReference>
<dbReference type="PROSITE" id="PS51186">
    <property type="entry name" value="GNAT"/>
    <property type="match status" value="1"/>
</dbReference>
<evidence type="ECO:0000259" key="19">
    <source>
        <dbReference type="PROSITE" id="PS51186"/>
    </source>
</evidence>
<evidence type="ECO:0000313" key="22">
    <source>
        <dbReference type="Proteomes" id="UP000078561"/>
    </source>
</evidence>
<evidence type="ECO:0000256" key="14">
    <source>
        <dbReference type="ARBA" id="ARBA00023315"/>
    </source>
</evidence>
<dbReference type="Pfam" id="PF23613">
    <property type="entry name" value="ELP3_N"/>
    <property type="match status" value="1"/>
</dbReference>
<feature type="compositionally biased region" description="Polar residues" evidence="18">
    <location>
        <begin position="669"/>
        <end position="679"/>
    </location>
</feature>
<dbReference type="InterPro" id="IPR016181">
    <property type="entry name" value="Acyl_CoA_acyltransferase"/>
</dbReference>
<dbReference type="SMART" id="SM00729">
    <property type="entry name" value="Elp3"/>
    <property type="match status" value="1"/>
</dbReference>
<sequence>MILAAPQKGRDVNLNGLKNKLSRKNKLPNQPKLVDIIAAIPEQHKAALLPKLKAKPVRTASGIAVVAVMCKPHRCPHIAMTGNICVYCPGGPDSDFEYSTQSYTGYEPTSMRAIRARYDPYEQARGRVDQLRSLGHSVDKVEYILMGGTFMSMPEDYRNYFISNLHDALSGHSSNDLDEAVRYSQQSQTKCIGITIETRPDYCLKPHLSQMLRYGCTRLEVGVQSVYEDVARDTNRGHTVKAVTESFHLAKDAGFKVVSHMMPDLPNVGMERDMEQFKEYFENPAYRSDGLKIYPTLVIRGTGLYELWRTGRYQNYTPNALVDLVARILALVPPWTRIYRVQRDIPMPLVTSGVEHGNLRELALNRMKDLGTECRDVRTREVGITEIHQKIQPDQVELIRRDYVANGGWETFLSYEDPHQDILVGLLRLRKCSPLTFRPELTTEGPCSIVRELHVYGSVVPMHDRDPTKFQHQGFGTLLMEEAERIAREEHGSVKLSVISGVGVRHYYAKLGYYLDGPYMSKKLVKEPPSYPSGLPHRPTLPKTSGFLFERRPSTHQTPLIMDSTNQKQLAIGAPPRPTSFSSKALVPRPGVVQTTKASISDARRRRPRMFLGDLSNTVNYSRSLNKGYPIPSFSIHGPKTEPDEPTALEQRLLQEKRKTIFMDMKIKTSPQSIPSSPSDYVLPLEGGQQQRRQQQEQPCLAILPKEMDNQKHHHQQQQSSVSSQEYDTPKKTVAGIDASEHALHDTLVAMTNTRTDLQQLYEWADVWMQQHAAMGDIQQLLISDAAYKAYATNLKRITIPLLSNSVPDTNINHLPQIEALVHEMNSLHKNVVRKVDTVPPIKHQPPLENKPALRKVPFDLSCVDLKASIATVSLSLLEIDSYLYLSSNEALQNSRNTAHKLAGLKELYKLRLQESKKYKKALQARKKRAKAKQKEHALMKGGVIRIKAIACKTLELYKKRETCSKGLARSLGQERKALEMRSDQMEDLIQQRQGKYLKEKKKVQIQNDPNMPDVATYLAIMMNRSPAKPPKKSEPQHLIQPKEPAPQHLIQPKEPVPQHPIQSIECLPPIQPKEPSPPDQVSKPSPEPSSHTKEPSPQPSNSAKEPSPQPPKNKGYFLRSPQTKRKRSEPMPQSSKPKKSCLPAQDPQPSKSVNKPKKTLPEVPDPKPKRRKLPGSKNLGTIRDVAITEPEDDAEQQMQVYVASLRSAVSRKTQEPSASKQ</sequence>
<dbReference type="GO" id="GO:0005737">
    <property type="term" value="C:cytoplasm"/>
    <property type="evidence" value="ECO:0007669"/>
    <property type="project" value="TreeGrafter"/>
</dbReference>
<evidence type="ECO:0000259" key="20">
    <source>
        <dbReference type="PROSITE" id="PS51918"/>
    </source>
</evidence>
<evidence type="ECO:0000256" key="2">
    <source>
        <dbReference type="ARBA" id="ARBA00005043"/>
    </source>
</evidence>
<dbReference type="CDD" id="cd01335">
    <property type="entry name" value="Radical_SAM"/>
    <property type="match status" value="1"/>
</dbReference>
<keyword evidence="8" id="KW-0949">S-adenosyl-L-methionine</keyword>
<dbReference type="InterPro" id="IPR006638">
    <property type="entry name" value="Elp3/MiaA/NifB-like_rSAM"/>
</dbReference>
<evidence type="ECO:0000256" key="7">
    <source>
        <dbReference type="ARBA" id="ARBA00022679"/>
    </source>
</evidence>
<dbReference type="InParanoid" id="A0A163JXW6"/>
<dbReference type="EMBL" id="LT554300">
    <property type="protein sequence ID" value="SAM03821.1"/>
    <property type="molecule type" value="Genomic_DNA"/>
</dbReference>
<feature type="region of interest" description="Disordered" evidence="18">
    <location>
        <begin position="666"/>
        <end position="697"/>
    </location>
</feature>
<evidence type="ECO:0000256" key="17">
    <source>
        <dbReference type="ARBA" id="ARBA00047372"/>
    </source>
</evidence>
<dbReference type="GO" id="GO:0046872">
    <property type="term" value="F:metal ion binding"/>
    <property type="evidence" value="ECO:0007669"/>
    <property type="project" value="UniProtKB-KW"/>
</dbReference>
<dbReference type="InterPro" id="IPR056591">
    <property type="entry name" value="ELP3-like_N"/>
</dbReference>
<feature type="domain" description="N-acetyltransferase" evidence="19">
    <location>
        <begin position="372"/>
        <end position="542"/>
    </location>
</feature>
<dbReference type="GO" id="GO:0005634">
    <property type="term" value="C:nucleus"/>
    <property type="evidence" value="ECO:0007669"/>
    <property type="project" value="TreeGrafter"/>
</dbReference>
<evidence type="ECO:0000256" key="4">
    <source>
        <dbReference type="ARBA" id="ARBA00020266"/>
    </source>
</evidence>
<evidence type="ECO:0000256" key="6">
    <source>
        <dbReference type="ARBA" id="ARBA00022555"/>
    </source>
</evidence>
<feature type="region of interest" description="Disordered" evidence="18">
    <location>
        <begin position="709"/>
        <end position="730"/>
    </location>
</feature>
<comment type="pathway">
    <text evidence="2">tRNA modification; 5-methoxycarbonylmethyl-2-thiouridine-tRNA biosynthesis.</text>
</comment>
<evidence type="ECO:0000256" key="3">
    <source>
        <dbReference type="ARBA" id="ARBA00005494"/>
    </source>
</evidence>
<dbReference type="OrthoDB" id="10265243at2759"/>
<dbReference type="FunFam" id="3.40.630.30:FF:000003">
    <property type="entry name" value="Elongator complex protein 3"/>
    <property type="match status" value="1"/>
</dbReference>
<evidence type="ECO:0000256" key="12">
    <source>
        <dbReference type="ARBA" id="ARBA00023004"/>
    </source>
</evidence>
<evidence type="ECO:0000256" key="13">
    <source>
        <dbReference type="ARBA" id="ARBA00023014"/>
    </source>
</evidence>
<gene>
    <name evidence="21" type="primary">ABSGL_09675.1 scaffold 11583</name>
</gene>
<dbReference type="SUPFAM" id="SSF55729">
    <property type="entry name" value="Acyl-CoA N-acyltransferases (Nat)"/>
    <property type="match status" value="1"/>
</dbReference>
<comment type="cofactor">
    <cofactor evidence="1">
        <name>[4Fe-4S] cluster</name>
        <dbReference type="ChEBI" id="CHEBI:49883"/>
    </cofactor>
</comment>
<dbReference type="PROSITE" id="PS51918">
    <property type="entry name" value="RADICAL_SAM"/>
    <property type="match status" value="1"/>
</dbReference>
<dbReference type="EC" id="2.3.1.311" evidence="16"/>
<evidence type="ECO:0000256" key="9">
    <source>
        <dbReference type="ARBA" id="ARBA00022694"/>
    </source>
</evidence>
<keyword evidence="12" id="KW-0408">Iron</keyword>
<dbReference type="GO" id="GO:0033588">
    <property type="term" value="C:elongator holoenzyme complex"/>
    <property type="evidence" value="ECO:0007669"/>
    <property type="project" value="TreeGrafter"/>
</dbReference>
<evidence type="ECO:0000256" key="10">
    <source>
        <dbReference type="ARBA" id="ARBA00022723"/>
    </source>
</evidence>
<dbReference type="GO" id="GO:0106261">
    <property type="term" value="F:tRNA uridine(34) acetyltransferase activity"/>
    <property type="evidence" value="ECO:0007669"/>
    <property type="project" value="UniProtKB-EC"/>
</dbReference>
<dbReference type="Pfam" id="PF16199">
    <property type="entry name" value="Radical_SAM_C"/>
    <property type="match status" value="1"/>
</dbReference>
<feature type="region of interest" description="Disordered" evidence="18">
    <location>
        <begin position="1067"/>
        <end position="1195"/>
    </location>
</feature>
<evidence type="ECO:0000256" key="18">
    <source>
        <dbReference type="SAM" id="MobiDB-lite"/>
    </source>
</evidence>
<dbReference type="SFLD" id="SFLDS00029">
    <property type="entry name" value="Radical_SAM"/>
    <property type="match status" value="1"/>
</dbReference>
<dbReference type="Proteomes" id="UP000078561">
    <property type="component" value="Unassembled WGS sequence"/>
</dbReference>
<reference evidence="21" key="1">
    <citation type="submission" date="2016-04" db="EMBL/GenBank/DDBJ databases">
        <authorList>
            <person name="Evans L.H."/>
            <person name="Alamgir A."/>
            <person name="Owens N."/>
            <person name="Weber N.D."/>
            <person name="Virtaneva K."/>
            <person name="Barbian K."/>
            <person name="Babar A."/>
            <person name="Rosenke K."/>
        </authorList>
    </citation>
    <scope>NUCLEOTIDE SEQUENCE [LARGE SCALE GENOMIC DNA]</scope>
    <source>
        <strain evidence="21">CBS 101.48</strain>
    </source>
</reference>
<feature type="compositionally biased region" description="Low complexity" evidence="18">
    <location>
        <begin position="686"/>
        <end position="697"/>
    </location>
</feature>
<dbReference type="GO" id="GO:0051539">
    <property type="term" value="F:4 iron, 4 sulfur cluster binding"/>
    <property type="evidence" value="ECO:0007669"/>
    <property type="project" value="UniProtKB-KW"/>
</dbReference>
<evidence type="ECO:0000313" key="21">
    <source>
        <dbReference type="EMBL" id="SAM03821.1"/>
    </source>
</evidence>
<accession>A0A163JXW6</accession>
<dbReference type="PRINTS" id="PR01217">
    <property type="entry name" value="PRICHEXTENSN"/>
</dbReference>
<keyword evidence="11" id="KW-0694">RNA-binding</keyword>
<dbReference type="InterPro" id="IPR039661">
    <property type="entry name" value="ELP3"/>
</dbReference>
<keyword evidence="10" id="KW-0479">Metal-binding</keyword>
<keyword evidence="5" id="KW-0004">4Fe-4S</keyword>
<feature type="domain" description="Radical SAM core" evidence="20">
    <location>
        <begin position="58"/>
        <end position="348"/>
    </location>
</feature>
<evidence type="ECO:0000256" key="8">
    <source>
        <dbReference type="ARBA" id="ARBA00022691"/>
    </source>
</evidence>
<dbReference type="InterPro" id="IPR007197">
    <property type="entry name" value="rSAM"/>
</dbReference>
<dbReference type="InterPro" id="IPR058240">
    <property type="entry name" value="rSAM_sf"/>
</dbReference>
<comment type="catalytic activity">
    <reaction evidence="17">
        <text>uridine(34) in tRNA + acetyl-CoA + S-adenosyl-L-methionine + H2O = 5-(carboxymethyl)uridine(34) in tRNA + 5'-deoxyadenosine + L-methionine + CoA + 2 H(+)</text>
        <dbReference type="Rhea" id="RHEA:61020"/>
        <dbReference type="Rhea" id="RHEA-COMP:10407"/>
        <dbReference type="Rhea" id="RHEA-COMP:11727"/>
        <dbReference type="ChEBI" id="CHEBI:15377"/>
        <dbReference type="ChEBI" id="CHEBI:15378"/>
        <dbReference type="ChEBI" id="CHEBI:17319"/>
        <dbReference type="ChEBI" id="CHEBI:57287"/>
        <dbReference type="ChEBI" id="CHEBI:57288"/>
        <dbReference type="ChEBI" id="CHEBI:57844"/>
        <dbReference type="ChEBI" id="CHEBI:59789"/>
        <dbReference type="ChEBI" id="CHEBI:65315"/>
        <dbReference type="ChEBI" id="CHEBI:74882"/>
        <dbReference type="EC" id="2.3.1.311"/>
    </reaction>
    <physiologicalReaction direction="left-to-right" evidence="17">
        <dbReference type="Rhea" id="RHEA:61021"/>
    </physiologicalReaction>
</comment>
<name>A0A163JXW6_ABSGL</name>
<comment type="similarity">
    <text evidence="3">Belongs to the ELP3 family.</text>
</comment>
<protein>
    <recommendedName>
        <fullName evidence="4">Elongator complex protein 3</fullName>
        <ecNumber evidence="16">2.3.1.311</ecNumber>
    </recommendedName>
    <alternativeName>
        <fullName evidence="15">tRNA uridine(34) acetyltransferase</fullName>
    </alternativeName>
</protein>
<dbReference type="Pfam" id="PF04055">
    <property type="entry name" value="Radical_SAM"/>
    <property type="match status" value="1"/>
</dbReference>